<evidence type="ECO:0000256" key="1">
    <source>
        <dbReference type="ARBA" id="ARBA00022737"/>
    </source>
</evidence>
<feature type="repeat" description="ANK" evidence="3">
    <location>
        <begin position="90"/>
        <end position="115"/>
    </location>
</feature>
<organism evidence="5">
    <name type="scientific">Palpitomonas bilix</name>
    <dbReference type="NCBI Taxonomy" id="652834"/>
    <lineage>
        <taxon>Eukaryota</taxon>
        <taxon>Eukaryota incertae sedis</taxon>
    </lineage>
</organism>
<feature type="region of interest" description="Disordered" evidence="4">
    <location>
        <begin position="329"/>
        <end position="348"/>
    </location>
</feature>
<feature type="region of interest" description="Disordered" evidence="4">
    <location>
        <begin position="65"/>
        <end position="86"/>
    </location>
</feature>
<dbReference type="EMBL" id="HBIB01018689">
    <property type="protein sequence ID" value="CAE0249936.1"/>
    <property type="molecule type" value="Transcribed_RNA"/>
</dbReference>
<dbReference type="InterPro" id="IPR050889">
    <property type="entry name" value="Dendritic_Spine_Reg/Scaffold"/>
</dbReference>
<evidence type="ECO:0000313" key="5">
    <source>
        <dbReference type="EMBL" id="CAE0249936.1"/>
    </source>
</evidence>
<proteinExistence type="predicted"/>
<feature type="compositionally biased region" description="Acidic residues" evidence="4">
    <location>
        <begin position="170"/>
        <end position="183"/>
    </location>
</feature>
<feature type="repeat" description="ANK" evidence="3">
    <location>
        <begin position="235"/>
        <end position="267"/>
    </location>
</feature>
<evidence type="ECO:0000256" key="4">
    <source>
        <dbReference type="SAM" id="MobiDB-lite"/>
    </source>
</evidence>
<sequence length="386" mass="41854">MDLAGVDADMLKSLFECIDKNDRKEVEEFLAENVEFPALEATAQFPPTARVMEKSGKTVLDRIREEEAKGKSRKSKTEFPAPPITERTKGGITPLFYAVAKGSVESVRGLLSFGARRSGPSIQGITPLMLAAMNGQAEIIRVLLFETPTRLPQDVAEVTEIAVRSASTLEVEDVTKEEEEGSIENDKDEVRDVDGERNRKKDRPASPGVSSKGSAVVIAVGKIEPLVSIDAVDDEGNTALMHAVIGGHLECASLLLDAGADVNCADKKGVTLYMHAMVQENEELVAMLLARGCRMEKKFMGMVSLNDGTRGIVMNHAGNPRMNEVLPIRSEPNTARGGKPRSSTTPSDVALSFDSHFSITPRSLAKAAGKEHLVTVYDKLEGERDY</sequence>
<protein>
    <submittedName>
        <fullName evidence="5">Uncharacterized protein</fullName>
    </submittedName>
</protein>
<feature type="region of interest" description="Disordered" evidence="4">
    <location>
        <begin position="169"/>
        <end position="211"/>
    </location>
</feature>
<dbReference type="AlphaFoldDB" id="A0A7S3D905"/>
<dbReference type="SUPFAM" id="SSF48403">
    <property type="entry name" value="Ankyrin repeat"/>
    <property type="match status" value="1"/>
</dbReference>
<gene>
    <name evidence="5" type="ORF">PBIL07802_LOCUS12136</name>
</gene>
<dbReference type="InterPro" id="IPR002110">
    <property type="entry name" value="Ankyrin_rpt"/>
</dbReference>
<reference evidence="5" key="1">
    <citation type="submission" date="2021-01" db="EMBL/GenBank/DDBJ databases">
        <authorList>
            <person name="Corre E."/>
            <person name="Pelletier E."/>
            <person name="Niang G."/>
            <person name="Scheremetjew M."/>
            <person name="Finn R."/>
            <person name="Kale V."/>
            <person name="Holt S."/>
            <person name="Cochrane G."/>
            <person name="Meng A."/>
            <person name="Brown T."/>
            <person name="Cohen L."/>
        </authorList>
    </citation>
    <scope>NUCLEOTIDE SEQUENCE</scope>
    <source>
        <strain evidence="5">NIES-2562</strain>
    </source>
</reference>
<accession>A0A7S3D905</accession>
<dbReference type="Pfam" id="PF12796">
    <property type="entry name" value="Ank_2"/>
    <property type="match status" value="2"/>
</dbReference>
<dbReference type="InterPro" id="IPR036770">
    <property type="entry name" value="Ankyrin_rpt-contain_sf"/>
</dbReference>
<dbReference type="PRINTS" id="PR01415">
    <property type="entry name" value="ANKYRIN"/>
</dbReference>
<keyword evidence="2 3" id="KW-0040">ANK repeat</keyword>
<dbReference type="PROSITE" id="PS50088">
    <property type="entry name" value="ANK_REPEAT"/>
    <property type="match status" value="3"/>
</dbReference>
<dbReference type="Gene3D" id="1.25.40.20">
    <property type="entry name" value="Ankyrin repeat-containing domain"/>
    <property type="match status" value="2"/>
</dbReference>
<dbReference type="PANTHER" id="PTHR24166">
    <property type="entry name" value="ROLLING PEBBLES, ISOFORM B"/>
    <property type="match status" value="1"/>
</dbReference>
<feature type="repeat" description="ANK" evidence="3">
    <location>
        <begin position="123"/>
        <end position="144"/>
    </location>
</feature>
<evidence type="ECO:0000256" key="3">
    <source>
        <dbReference type="PROSITE-ProRule" id="PRU00023"/>
    </source>
</evidence>
<dbReference type="PANTHER" id="PTHR24166:SF48">
    <property type="entry name" value="PROTEIN VAPYRIN"/>
    <property type="match status" value="1"/>
</dbReference>
<keyword evidence="1" id="KW-0677">Repeat</keyword>
<evidence type="ECO:0000256" key="2">
    <source>
        <dbReference type="ARBA" id="ARBA00023043"/>
    </source>
</evidence>
<feature type="compositionally biased region" description="Basic and acidic residues" evidence="4">
    <location>
        <begin position="184"/>
        <end position="199"/>
    </location>
</feature>
<name>A0A7S3D905_9EUKA</name>
<dbReference type="PROSITE" id="PS50297">
    <property type="entry name" value="ANK_REP_REGION"/>
    <property type="match status" value="3"/>
</dbReference>
<dbReference type="SMART" id="SM00248">
    <property type="entry name" value="ANK"/>
    <property type="match status" value="4"/>
</dbReference>